<dbReference type="RefSeq" id="WP_323738146.1">
    <property type="nucleotide sequence ID" value="NZ_CP112932.1"/>
</dbReference>
<protein>
    <submittedName>
        <fullName evidence="1">Uncharacterized protein</fullName>
    </submittedName>
</protein>
<reference evidence="1 2" key="1">
    <citation type="submission" date="2022-10" db="EMBL/GenBank/DDBJ databases">
        <title>Host association and intracellularity evolved multiple times independently in the Rickettsiales.</title>
        <authorList>
            <person name="Castelli M."/>
            <person name="Nardi T."/>
            <person name="Gammuto L."/>
            <person name="Bellinzona G."/>
            <person name="Sabaneyeva E."/>
            <person name="Potekhin A."/>
            <person name="Serra V."/>
            <person name="Petroni G."/>
            <person name="Sassera D."/>
        </authorList>
    </citation>
    <scope>NUCLEOTIDE SEQUENCE [LARGE SCALE GENOMIC DNA]</scope>
    <source>
        <strain evidence="1 2">Kr 154-4</strain>
    </source>
</reference>
<name>A0ABZ0UTL0_9RICK</name>
<evidence type="ECO:0000313" key="1">
    <source>
        <dbReference type="EMBL" id="WPY01369.1"/>
    </source>
</evidence>
<dbReference type="EMBL" id="CP112932">
    <property type="protein sequence ID" value="WPY01369.1"/>
    <property type="molecule type" value="Genomic_DNA"/>
</dbReference>
<accession>A0ABZ0UTL0</accession>
<keyword evidence="2" id="KW-1185">Reference proteome</keyword>
<evidence type="ECO:0000313" key="2">
    <source>
        <dbReference type="Proteomes" id="UP001326613"/>
    </source>
</evidence>
<dbReference type="Proteomes" id="UP001326613">
    <property type="component" value="Chromosome"/>
</dbReference>
<gene>
    <name evidence="1" type="ORF">Trichorick_01280</name>
</gene>
<sequence length="792" mass="90692">MNLKTLLKQLIDMNINRDHPSYEELNRILSDMEANGCNSSNQLKLRKELKNIEVNRDNISNILELTSVLVKSLIPGESGVIRVGVLESDERTRHTTLKHEYTGHILKSEEFYKNTESYIGIKNKEFYINMAIRGTKQDKLCMSEIKHLVNGLNSEIEIIKKLLLSVPLNNDDIKQLIQILLSNYFNDAKELFLSTQLPIDIINPSVECMIGIGNSDSLDLVYQIISNNHERLDPRKIEHLICHPSILRDPNIFSKFLNKVAKSDIPLSTDIGDTIINYIKGRVLIIEDNRQQVFGIIKTLVETKGPSGLPIFNINSESFRTMLAAKKYIIGQEWLTYLYEHGLNPLENTKVPVITTDRQSAHIDEVSNKAREQLVNLRKEFLTREGTDQICFHQNVINWANQNSENLESLANMPMDLLVTYTLYIHQKLNEISSYISDLIEDKAGLRKQSITFAGDKVAIGVRIGEGANTVTKSLDTGKALELVQQAFNYFNANSTKDLPFNEVFYLMWVQACKQEIDNHMPPYYYRSDILKVLAQIACEYYKNESGIESVWMPSCIGGSFNILLLDFSKPLTLSSEEHYNELVKKEKERVIKEDFTQYVVEEFLPNLSQEFLKVLFEGIERPSIDNWRYKQALTEILNQALHNFPQIEDADILATKKLTMIEELLFDLPKIYVPSSEGIRICDYFKNVFKQEMHDESTIEKIKEQLNLLISKFYNGFINPGKLTREVAEYITKQGVNLGDFEKLDIYVANQVKEFTAEHNLSDAPSGVSLLMNDEGVQLLAELSENNEVVG</sequence>
<organism evidence="1 2">
    <name type="scientific">Candidatus Trichorickettsia mobilis</name>
    <dbReference type="NCBI Taxonomy" id="1346319"/>
    <lineage>
        <taxon>Bacteria</taxon>
        <taxon>Pseudomonadati</taxon>
        <taxon>Pseudomonadota</taxon>
        <taxon>Alphaproteobacteria</taxon>
        <taxon>Rickettsiales</taxon>
        <taxon>Rickettsiaceae</taxon>
        <taxon>Rickettsieae</taxon>
        <taxon>Candidatus Trichorickettsia</taxon>
    </lineage>
</organism>
<proteinExistence type="predicted"/>